<evidence type="ECO:0000256" key="1">
    <source>
        <dbReference type="SAM" id="MobiDB-lite"/>
    </source>
</evidence>
<dbReference type="eggNOG" id="COG0577">
    <property type="taxonomic scope" value="Bacteria"/>
</dbReference>
<name>B6WB90_9FIRM</name>
<protein>
    <submittedName>
        <fullName evidence="2">Uncharacterized protein</fullName>
    </submittedName>
</protein>
<dbReference type="RefSeq" id="WP_004815558.1">
    <property type="nucleotide sequence ID" value="NZ_ABXA01000044.1"/>
</dbReference>
<dbReference type="Proteomes" id="UP000005451">
    <property type="component" value="Unassembled WGS sequence"/>
</dbReference>
<organism evidence="2 3">
    <name type="scientific">Anaerococcus hydrogenalis DSM 7454</name>
    <dbReference type="NCBI Taxonomy" id="561177"/>
    <lineage>
        <taxon>Bacteria</taxon>
        <taxon>Bacillati</taxon>
        <taxon>Bacillota</taxon>
        <taxon>Tissierellia</taxon>
        <taxon>Tissierellales</taxon>
        <taxon>Peptoniphilaceae</taxon>
        <taxon>Anaerococcus</taxon>
    </lineage>
</organism>
<reference evidence="2 3" key="2">
    <citation type="submission" date="2008-10" db="EMBL/GenBank/DDBJ databases">
        <title>Draft genome sequence of Anaerococcus hydrogenalis (DSM 7454).</title>
        <authorList>
            <person name="Sudarsanam P."/>
            <person name="Ley R."/>
            <person name="Guruge J."/>
            <person name="Turnbaugh P.J."/>
            <person name="Mahowald M."/>
            <person name="Liep D."/>
            <person name="Gordon J."/>
        </authorList>
    </citation>
    <scope>NUCLEOTIDE SEQUENCE [LARGE SCALE GENOMIC DNA]</scope>
    <source>
        <strain evidence="2 3">DSM 7454</strain>
    </source>
</reference>
<dbReference type="STRING" id="561177.ANHYDRO_01871"/>
<dbReference type="EMBL" id="ABXA01000044">
    <property type="protein sequence ID" value="EEB35359.1"/>
    <property type="molecule type" value="Genomic_DNA"/>
</dbReference>
<accession>B6WB90</accession>
<evidence type="ECO:0000313" key="2">
    <source>
        <dbReference type="EMBL" id="EEB35359.1"/>
    </source>
</evidence>
<evidence type="ECO:0000313" key="3">
    <source>
        <dbReference type="Proteomes" id="UP000005451"/>
    </source>
</evidence>
<comment type="caution">
    <text evidence="2">The sequence shown here is derived from an EMBL/GenBank/DDBJ whole genome shotgun (WGS) entry which is preliminary data.</text>
</comment>
<dbReference type="AlphaFoldDB" id="B6WB90"/>
<sequence>MLANSDKLKENIKKASMNPQVGQKQGQNMDIIGLFLKDPEDKVLDKLYDEKLQSNSYQNNLENFGYVSKNAPSEIKIYVENFENRDKVKNIIDDFNKNKKKKTKSTTQIL</sequence>
<proteinExistence type="predicted"/>
<gene>
    <name evidence="2" type="ORF">ANHYDRO_01871</name>
</gene>
<feature type="region of interest" description="Disordered" evidence="1">
    <location>
        <begin position="1"/>
        <end position="24"/>
    </location>
</feature>
<reference evidence="2 3" key="1">
    <citation type="submission" date="2008-09" db="EMBL/GenBank/DDBJ databases">
        <authorList>
            <person name="Fulton L."/>
            <person name="Clifton S."/>
            <person name="Fulton B."/>
            <person name="Xu J."/>
            <person name="Minx P."/>
            <person name="Pepin K.H."/>
            <person name="Johnson M."/>
            <person name="Thiruvilangam P."/>
            <person name="Bhonagiri V."/>
            <person name="Nash W.E."/>
            <person name="Mardis E.R."/>
            <person name="Wilson R.K."/>
        </authorList>
    </citation>
    <scope>NUCLEOTIDE SEQUENCE [LARGE SCALE GENOMIC DNA]</scope>
    <source>
        <strain evidence="2 3">DSM 7454</strain>
    </source>
</reference>
<feature type="compositionally biased region" description="Basic and acidic residues" evidence="1">
    <location>
        <begin position="1"/>
        <end position="13"/>
    </location>
</feature>